<name>A0AAW7X2D0_9GAMM</name>
<dbReference type="Pfam" id="PF13409">
    <property type="entry name" value="GST_N_2"/>
    <property type="match status" value="1"/>
</dbReference>
<proteinExistence type="predicted"/>
<dbReference type="RefSeq" id="WP_011468022.1">
    <property type="nucleotide sequence ID" value="NZ_JAUOPB010000003.1"/>
</dbReference>
<dbReference type="AlphaFoldDB" id="A0AAW7X2D0"/>
<organism evidence="2 3">
    <name type="scientific">Saccharophagus degradans</name>
    <dbReference type="NCBI Taxonomy" id="86304"/>
    <lineage>
        <taxon>Bacteria</taxon>
        <taxon>Pseudomonadati</taxon>
        <taxon>Pseudomonadota</taxon>
        <taxon>Gammaproteobacteria</taxon>
        <taxon>Cellvibrionales</taxon>
        <taxon>Cellvibrionaceae</taxon>
        <taxon>Saccharophagus</taxon>
    </lineage>
</organism>
<dbReference type="SUPFAM" id="SSF52833">
    <property type="entry name" value="Thioredoxin-like"/>
    <property type="match status" value="1"/>
</dbReference>
<dbReference type="PROSITE" id="PS51354">
    <property type="entry name" value="GLUTAREDOXIN_2"/>
    <property type="match status" value="1"/>
</dbReference>
<dbReference type="Gene3D" id="3.40.30.10">
    <property type="entry name" value="Glutaredoxin"/>
    <property type="match status" value="1"/>
</dbReference>
<dbReference type="Proteomes" id="UP001169760">
    <property type="component" value="Unassembled WGS sequence"/>
</dbReference>
<accession>A0AAW7X2D0</accession>
<evidence type="ECO:0000313" key="3">
    <source>
        <dbReference type="Proteomes" id="UP001169760"/>
    </source>
</evidence>
<reference evidence="2" key="1">
    <citation type="submission" date="2023-07" db="EMBL/GenBank/DDBJ databases">
        <title>Genome content predicts the carbon catabolic preferences of heterotrophic bacteria.</title>
        <authorList>
            <person name="Gralka M."/>
        </authorList>
    </citation>
    <scope>NUCLEOTIDE SEQUENCE</scope>
    <source>
        <strain evidence="2">I3M17_2</strain>
    </source>
</reference>
<dbReference type="InterPro" id="IPR036249">
    <property type="entry name" value="Thioredoxin-like_sf"/>
</dbReference>
<feature type="domain" description="GST N-terminal" evidence="1">
    <location>
        <begin position="39"/>
        <end position="121"/>
    </location>
</feature>
<dbReference type="InterPro" id="IPR004045">
    <property type="entry name" value="Glutathione_S-Trfase_N"/>
</dbReference>
<dbReference type="PROSITE" id="PS50404">
    <property type="entry name" value="GST_NTER"/>
    <property type="match status" value="1"/>
</dbReference>
<evidence type="ECO:0000259" key="1">
    <source>
        <dbReference type="PROSITE" id="PS50404"/>
    </source>
</evidence>
<sequence length="121" mass="14014">MAIIRYILGRIILLLDWLFTPKSVKRDPELQAQLDLKMANYTLYQYLACPFCVKVRRALKRNSLLVETRDAKRCETTKKELLEGGGKLKVPCLRIEGNDGSVSWLYQSSDIIHYLEAQIPR</sequence>
<comment type="caution">
    <text evidence="2">The sequence shown here is derived from an EMBL/GenBank/DDBJ whole genome shotgun (WGS) entry which is preliminary data.</text>
</comment>
<gene>
    <name evidence="2" type="ORF">Q4521_04835</name>
</gene>
<dbReference type="EMBL" id="JAUOPB010000003">
    <property type="protein sequence ID" value="MDO6421788.1"/>
    <property type="molecule type" value="Genomic_DNA"/>
</dbReference>
<dbReference type="GeneID" id="98613215"/>
<evidence type="ECO:0000313" key="2">
    <source>
        <dbReference type="EMBL" id="MDO6421788.1"/>
    </source>
</evidence>
<protein>
    <submittedName>
        <fullName evidence="2">Glutathione S-transferase N-terminal domain-containing protein</fullName>
    </submittedName>
</protein>